<dbReference type="EMBL" id="CP061799">
    <property type="protein sequence ID" value="QTA82350.1"/>
    <property type="molecule type" value="Genomic_DNA"/>
</dbReference>
<organism evidence="1 2">
    <name type="scientific">Desulfonema limicola</name>
    <dbReference type="NCBI Taxonomy" id="45656"/>
    <lineage>
        <taxon>Bacteria</taxon>
        <taxon>Pseudomonadati</taxon>
        <taxon>Thermodesulfobacteriota</taxon>
        <taxon>Desulfobacteria</taxon>
        <taxon>Desulfobacterales</taxon>
        <taxon>Desulfococcaceae</taxon>
        <taxon>Desulfonema</taxon>
    </lineage>
</organism>
<protein>
    <submittedName>
        <fullName evidence="1">Uncharacterized protein</fullName>
    </submittedName>
</protein>
<accession>A0A975GI72</accession>
<gene>
    <name evidence="1" type="ORF">dnl_47240</name>
</gene>
<sequence length="65" mass="7595">MFINLVRGINGYWNSFGYYRTWAFCLLKNAIDKLIAEENPLKAMVVKAGVIEKATRKREKLLFKL</sequence>
<reference evidence="1" key="1">
    <citation type="journal article" date="2021" name="Microb. Physiol.">
        <title>Proteogenomic Insights into the Physiology of Marine, Sulfate-Reducing, Filamentous Desulfonema limicola and Desulfonema magnum.</title>
        <authorList>
            <person name="Schnaars V."/>
            <person name="Wohlbrand L."/>
            <person name="Scheve S."/>
            <person name="Hinrichs C."/>
            <person name="Reinhardt R."/>
            <person name="Rabus R."/>
        </authorList>
    </citation>
    <scope>NUCLEOTIDE SEQUENCE</scope>
    <source>
        <strain evidence="1">5ac10</strain>
    </source>
</reference>
<dbReference type="KEGG" id="dli:dnl_47240"/>
<evidence type="ECO:0000313" key="2">
    <source>
        <dbReference type="Proteomes" id="UP000663720"/>
    </source>
</evidence>
<dbReference type="Proteomes" id="UP000663720">
    <property type="component" value="Chromosome"/>
</dbReference>
<dbReference type="AlphaFoldDB" id="A0A975GI72"/>
<keyword evidence="2" id="KW-1185">Reference proteome</keyword>
<name>A0A975GI72_9BACT</name>
<proteinExistence type="predicted"/>
<evidence type="ECO:0000313" key="1">
    <source>
        <dbReference type="EMBL" id="QTA82350.1"/>
    </source>
</evidence>